<evidence type="ECO:0000313" key="2">
    <source>
        <dbReference type="Proteomes" id="UP000225448"/>
    </source>
</evidence>
<organism evidence="1 2">
    <name type="scientific">Pseudomonas phage Phabio</name>
    <dbReference type="NCBI Taxonomy" id="2006668"/>
    <lineage>
        <taxon>Viruses</taxon>
        <taxon>Duplodnaviria</taxon>
        <taxon>Heunggongvirae</taxon>
        <taxon>Uroviricota</taxon>
        <taxon>Caudoviricetes</taxon>
        <taxon>Chimalliviridae</taxon>
        <taxon>Phabiovirus</taxon>
        <taxon>Phabiovirus phabio</taxon>
    </lineage>
</organism>
<sequence>MNTNFYYELPIREESDYYKGERE</sequence>
<accession>A0A1Y0SZ06</accession>
<dbReference type="Proteomes" id="UP000225448">
    <property type="component" value="Segment"/>
</dbReference>
<protein>
    <submittedName>
        <fullName evidence="1">Uncharacterized protein</fullName>
    </submittedName>
</protein>
<gene>
    <name evidence="1" type="ORF">PHABIO_108</name>
</gene>
<dbReference type="EMBL" id="MF042360">
    <property type="protein sequence ID" value="ARV76739.1"/>
    <property type="molecule type" value="Genomic_DNA"/>
</dbReference>
<proteinExistence type="predicted"/>
<evidence type="ECO:0000313" key="1">
    <source>
        <dbReference type="EMBL" id="ARV76739.1"/>
    </source>
</evidence>
<reference evidence="1 2" key="1">
    <citation type="submission" date="2017-05" db="EMBL/GenBank/DDBJ databases">
        <authorList>
            <person name="Song R."/>
            <person name="Chenine A.L."/>
            <person name="Ruprecht R.M."/>
        </authorList>
    </citation>
    <scope>NUCLEOTIDE SEQUENCE [LARGE SCALE GENOMIC DNA]</scope>
</reference>
<name>A0A1Y0SZ06_9CAUD</name>
<keyword evidence="2" id="KW-1185">Reference proteome</keyword>